<evidence type="ECO:0000256" key="6">
    <source>
        <dbReference type="ARBA" id="ARBA00023136"/>
    </source>
</evidence>
<dbReference type="Pfam" id="PF00231">
    <property type="entry name" value="ATP-synt"/>
    <property type="match status" value="1"/>
</dbReference>
<dbReference type="AlphaFoldDB" id="A0A8S1IR62"/>
<dbReference type="OrthoDB" id="239812at2759"/>
<dbReference type="SUPFAM" id="SSF52943">
    <property type="entry name" value="ATP synthase (F1-ATPase), gamma subunit"/>
    <property type="match status" value="1"/>
</dbReference>
<evidence type="ECO:0000256" key="5">
    <source>
        <dbReference type="ARBA" id="ARBA00023065"/>
    </source>
</evidence>
<accession>A0A8S1IR62</accession>
<sequence length="102" mass="11341">MKSVRKIQKITKAMKMVAASKMRSAQAATEKSRGMVKPLVRMLGDMPAASVDKNLTMPISTDKGLCGGINSTVSKYTCVLRKMNQAELEEEPRFWRAGHIRN</sequence>
<dbReference type="Proteomes" id="UP000708148">
    <property type="component" value="Unassembled WGS sequence"/>
</dbReference>
<comment type="subcellular location">
    <subcellularLocation>
        <location evidence="1">Membrane</location>
        <topology evidence="1">Peripheral membrane protein</topology>
    </subcellularLocation>
</comment>
<organism evidence="9 10">
    <name type="scientific">Ostreobium quekettii</name>
    <dbReference type="NCBI Taxonomy" id="121088"/>
    <lineage>
        <taxon>Eukaryota</taxon>
        <taxon>Viridiplantae</taxon>
        <taxon>Chlorophyta</taxon>
        <taxon>core chlorophytes</taxon>
        <taxon>Ulvophyceae</taxon>
        <taxon>TCBD clade</taxon>
        <taxon>Bryopsidales</taxon>
        <taxon>Ostreobineae</taxon>
        <taxon>Ostreobiaceae</taxon>
        <taxon>Ostreobium</taxon>
    </lineage>
</organism>
<dbReference type="Gene3D" id="1.10.287.80">
    <property type="entry name" value="ATP synthase, gamma subunit, helix hairpin domain"/>
    <property type="match status" value="1"/>
</dbReference>
<dbReference type="PANTHER" id="PTHR11693">
    <property type="entry name" value="ATP SYNTHASE GAMMA CHAIN"/>
    <property type="match status" value="1"/>
</dbReference>
<comment type="caution">
    <text evidence="9">The sequence shown here is derived from an EMBL/GenBank/DDBJ whole genome shotgun (WGS) entry which is preliminary data.</text>
</comment>
<evidence type="ECO:0000256" key="1">
    <source>
        <dbReference type="ARBA" id="ARBA00004170"/>
    </source>
</evidence>
<evidence type="ECO:0000256" key="2">
    <source>
        <dbReference type="ARBA" id="ARBA00007681"/>
    </source>
</evidence>
<dbReference type="PANTHER" id="PTHR11693:SF22">
    <property type="entry name" value="ATP SYNTHASE SUBUNIT GAMMA, MITOCHONDRIAL"/>
    <property type="match status" value="1"/>
</dbReference>
<protein>
    <recommendedName>
        <fullName evidence="11">ATP synthase subunit gamma</fullName>
    </recommendedName>
</protein>
<keyword evidence="6" id="KW-0472">Membrane</keyword>
<dbReference type="EMBL" id="CAJHUC010000447">
    <property type="protein sequence ID" value="CAD7696222.1"/>
    <property type="molecule type" value="Genomic_DNA"/>
</dbReference>
<keyword evidence="8" id="KW-0066">ATP synthesis</keyword>
<keyword evidence="4" id="KW-0375">Hydrogen ion transport</keyword>
<dbReference type="GO" id="GO:0046933">
    <property type="term" value="F:proton-transporting ATP synthase activity, rotational mechanism"/>
    <property type="evidence" value="ECO:0007669"/>
    <property type="project" value="InterPro"/>
</dbReference>
<keyword evidence="5" id="KW-0406">Ion transport</keyword>
<evidence type="ECO:0000256" key="3">
    <source>
        <dbReference type="ARBA" id="ARBA00022448"/>
    </source>
</evidence>
<keyword evidence="7" id="KW-0139">CF(1)</keyword>
<evidence type="ECO:0000256" key="8">
    <source>
        <dbReference type="ARBA" id="ARBA00023310"/>
    </source>
</evidence>
<dbReference type="InterPro" id="IPR000131">
    <property type="entry name" value="ATP_synth_F1_gsu"/>
</dbReference>
<evidence type="ECO:0000256" key="7">
    <source>
        <dbReference type="ARBA" id="ARBA00023196"/>
    </source>
</evidence>
<dbReference type="InterPro" id="IPR035968">
    <property type="entry name" value="ATP_synth_F1_ATPase_gsu"/>
</dbReference>
<keyword evidence="3" id="KW-0813">Transport</keyword>
<proteinExistence type="inferred from homology"/>
<evidence type="ECO:0000313" key="9">
    <source>
        <dbReference type="EMBL" id="CAD7696222.1"/>
    </source>
</evidence>
<dbReference type="GO" id="GO:0045259">
    <property type="term" value="C:proton-transporting ATP synthase complex"/>
    <property type="evidence" value="ECO:0007669"/>
    <property type="project" value="UniProtKB-KW"/>
</dbReference>
<evidence type="ECO:0000313" key="10">
    <source>
        <dbReference type="Proteomes" id="UP000708148"/>
    </source>
</evidence>
<name>A0A8S1IR62_9CHLO</name>
<evidence type="ECO:0000256" key="4">
    <source>
        <dbReference type="ARBA" id="ARBA00022781"/>
    </source>
</evidence>
<gene>
    <name evidence="9" type="ORF">OSTQU699_LOCUS1583</name>
</gene>
<keyword evidence="10" id="KW-1185">Reference proteome</keyword>
<reference evidence="9" key="1">
    <citation type="submission" date="2020-12" db="EMBL/GenBank/DDBJ databases">
        <authorList>
            <person name="Iha C."/>
        </authorList>
    </citation>
    <scope>NUCLEOTIDE SEQUENCE</scope>
</reference>
<evidence type="ECO:0008006" key="11">
    <source>
        <dbReference type="Google" id="ProtNLM"/>
    </source>
</evidence>
<comment type="similarity">
    <text evidence="2">Belongs to the ATPase gamma chain family.</text>
</comment>